<gene>
    <name evidence="1" type="ORF">ASIM_LOCUS6044</name>
</gene>
<dbReference type="InterPro" id="IPR050235">
    <property type="entry name" value="CK1_Ser-Thr_kinase"/>
</dbReference>
<reference evidence="3" key="1">
    <citation type="submission" date="2017-02" db="UniProtKB">
        <authorList>
            <consortium name="WormBaseParasite"/>
        </authorList>
    </citation>
    <scope>IDENTIFICATION</scope>
</reference>
<organism evidence="3">
    <name type="scientific">Anisakis simplex</name>
    <name type="common">Herring worm</name>
    <dbReference type="NCBI Taxonomy" id="6269"/>
    <lineage>
        <taxon>Eukaryota</taxon>
        <taxon>Metazoa</taxon>
        <taxon>Ecdysozoa</taxon>
        <taxon>Nematoda</taxon>
        <taxon>Chromadorea</taxon>
        <taxon>Rhabditida</taxon>
        <taxon>Spirurina</taxon>
        <taxon>Ascaridomorpha</taxon>
        <taxon>Ascaridoidea</taxon>
        <taxon>Anisakidae</taxon>
        <taxon>Anisakis</taxon>
        <taxon>Anisakis simplex complex</taxon>
    </lineage>
</organism>
<dbReference type="Gene3D" id="1.10.510.10">
    <property type="entry name" value="Transferase(Phosphotransferase) domain 1"/>
    <property type="match status" value="1"/>
</dbReference>
<dbReference type="SUPFAM" id="SSF56112">
    <property type="entry name" value="Protein kinase-like (PK-like)"/>
    <property type="match status" value="1"/>
</dbReference>
<evidence type="ECO:0000313" key="2">
    <source>
        <dbReference type="Proteomes" id="UP000267096"/>
    </source>
</evidence>
<evidence type="ECO:0000313" key="3">
    <source>
        <dbReference type="WBParaSite" id="ASIM_0000626601-mRNA-1"/>
    </source>
</evidence>
<proteinExistence type="predicted"/>
<name>A0A0M3JF66_ANISI</name>
<dbReference type="EMBL" id="UYRR01012612">
    <property type="protein sequence ID" value="VDK26437.1"/>
    <property type="molecule type" value="Genomic_DNA"/>
</dbReference>
<sequence>MGRQDDLWSLFYMLVEFIHGSLPWRKIKDKDEVGRLKDELNLDVFLEGCPRELHDFALHLRTLSYPDEPNYELLEMTLKTILIKYDVNFEEPYDWEMGYENIGGGKLRANG</sequence>
<accession>A0A0M3JF66</accession>
<dbReference type="AlphaFoldDB" id="A0A0M3JF66"/>
<protein>
    <submittedName>
        <fullName evidence="3">Tau-tubulin kinase 1</fullName>
    </submittedName>
</protein>
<evidence type="ECO:0000313" key="1">
    <source>
        <dbReference type="EMBL" id="VDK26437.1"/>
    </source>
</evidence>
<dbReference type="InterPro" id="IPR011009">
    <property type="entry name" value="Kinase-like_dom_sf"/>
</dbReference>
<dbReference type="WBParaSite" id="ASIM_0000626601-mRNA-1">
    <property type="protein sequence ID" value="ASIM_0000626601-mRNA-1"/>
    <property type="gene ID" value="ASIM_0000626601"/>
</dbReference>
<reference evidence="1 2" key="2">
    <citation type="submission" date="2018-11" db="EMBL/GenBank/DDBJ databases">
        <authorList>
            <consortium name="Pathogen Informatics"/>
        </authorList>
    </citation>
    <scope>NUCLEOTIDE SEQUENCE [LARGE SCALE GENOMIC DNA]</scope>
</reference>
<dbReference type="OrthoDB" id="5979581at2759"/>
<keyword evidence="2" id="KW-1185">Reference proteome</keyword>
<dbReference type="PANTHER" id="PTHR11909">
    <property type="entry name" value="CASEIN KINASE-RELATED"/>
    <property type="match status" value="1"/>
</dbReference>
<dbReference type="Proteomes" id="UP000267096">
    <property type="component" value="Unassembled WGS sequence"/>
</dbReference>